<dbReference type="STRING" id="33036.HMPREF3200_01710"/>
<dbReference type="Pfam" id="PF13515">
    <property type="entry name" value="FUSC_2"/>
    <property type="match status" value="1"/>
</dbReference>
<dbReference type="GO" id="GO:0005886">
    <property type="term" value="C:plasma membrane"/>
    <property type="evidence" value="ECO:0007669"/>
    <property type="project" value="UniProtKB-SubCell"/>
</dbReference>
<evidence type="ECO:0000259" key="8">
    <source>
        <dbReference type="Pfam" id="PF13515"/>
    </source>
</evidence>
<dbReference type="Proteomes" id="UP000070383">
    <property type="component" value="Unassembled WGS sequence"/>
</dbReference>
<keyword evidence="5 7" id="KW-0472">Membrane</keyword>
<dbReference type="RefSeq" id="WP_004837480.1">
    <property type="nucleotide sequence ID" value="NZ_CAMPNK010000022.1"/>
</dbReference>
<feature type="transmembrane region" description="Helical" evidence="7">
    <location>
        <begin position="54"/>
        <end position="74"/>
    </location>
</feature>
<comment type="subcellular location">
    <subcellularLocation>
        <location evidence="1">Cell membrane</location>
        <topology evidence="1">Multi-pass membrane protein</topology>
    </subcellularLocation>
</comment>
<dbReference type="InterPro" id="IPR049453">
    <property type="entry name" value="Memb_transporter_dom"/>
</dbReference>
<dbReference type="OrthoDB" id="1653617at2"/>
<feature type="domain" description="Integral membrane bound transporter" evidence="8">
    <location>
        <begin position="19"/>
        <end position="151"/>
    </location>
</feature>
<organism evidence="9 10">
    <name type="scientific">Anaerococcus tetradius</name>
    <dbReference type="NCBI Taxonomy" id="33036"/>
    <lineage>
        <taxon>Bacteria</taxon>
        <taxon>Bacillati</taxon>
        <taxon>Bacillota</taxon>
        <taxon>Tissierellia</taxon>
        <taxon>Tissierellales</taxon>
        <taxon>Peptoniphilaceae</taxon>
        <taxon>Anaerococcus</taxon>
    </lineage>
</organism>
<evidence type="ECO:0000256" key="3">
    <source>
        <dbReference type="ARBA" id="ARBA00022692"/>
    </source>
</evidence>
<dbReference type="PATRIC" id="fig|33036.3.peg.1693"/>
<dbReference type="EMBL" id="LRPM01000071">
    <property type="protein sequence ID" value="KWZ76757.1"/>
    <property type="molecule type" value="Genomic_DNA"/>
</dbReference>
<comment type="similarity">
    <text evidence="6">Belongs to the YccS/YhfK family.</text>
</comment>
<reference evidence="10" key="1">
    <citation type="submission" date="2016-01" db="EMBL/GenBank/DDBJ databases">
        <authorList>
            <person name="Mitreva M."/>
            <person name="Pepin K.H."/>
            <person name="Mihindukulasuriya K.A."/>
            <person name="Fulton R."/>
            <person name="Fronick C."/>
            <person name="O'Laughlin M."/>
            <person name="Miner T."/>
            <person name="Herter B."/>
            <person name="Rosa B.A."/>
            <person name="Cordes M."/>
            <person name="Tomlinson C."/>
            <person name="Wollam A."/>
            <person name="Palsikar V.B."/>
            <person name="Mardis E.R."/>
            <person name="Wilson R.K."/>
        </authorList>
    </citation>
    <scope>NUCLEOTIDE SEQUENCE [LARGE SCALE GENOMIC DNA]</scope>
    <source>
        <strain evidence="10">MJR8151</strain>
    </source>
</reference>
<name>A0A133KB80_9FIRM</name>
<dbReference type="PANTHER" id="PTHR30509:SF9">
    <property type="entry name" value="MULTIDRUG RESISTANCE PROTEIN MDTO"/>
    <property type="match status" value="1"/>
</dbReference>
<evidence type="ECO:0000256" key="7">
    <source>
        <dbReference type="SAM" id="Phobius"/>
    </source>
</evidence>
<keyword evidence="4 7" id="KW-1133">Transmembrane helix</keyword>
<evidence type="ECO:0000256" key="6">
    <source>
        <dbReference type="ARBA" id="ARBA00043993"/>
    </source>
</evidence>
<protein>
    <recommendedName>
        <fullName evidence="8">Integral membrane bound transporter domain-containing protein</fullName>
    </recommendedName>
</protein>
<accession>A0A133KB80</accession>
<keyword evidence="10" id="KW-1185">Reference proteome</keyword>
<gene>
    <name evidence="9" type="ORF">HMPREF3200_01710</name>
</gene>
<dbReference type="AlphaFoldDB" id="A0A133KB80"/>
<keyword evidence="3 7" id="KW-0812">Transmembrane</keyword>
<feature type="transmembrane region" description="Helical" evidence="7">
    <location>
        <begin position="83"/>
        <end position="101"/>
    </location>
</feature>
<evidence type="ECO:0000256" key="2">
    <source>
        <dbReference type="ARBA" id="ARBA00022475"/>
    </source>
</evidence>
<evidence type="ECO:0000313" key="9">
    <source>
        <dbReference type="EMBL" id="KWZ76757.1"/>
    </source>
</evidence>
<comment type="caution">
    <text evidence="9">The sequence shown here is derived from an EMBL/GenBank/DDBJ whole genome shotgun (WGS) entry which is preliminary data.</text>
</comment>
<keyword evidence="2" id="KW-1003">Cell membrane</keyword>
<proteinExistence type="inferred from homology"/>
<evidence type="ECO:0000256" key="5">
    <source>
        <dbReference type="ARBA" id="ARBA00023136"/>
    </source>
</evidence>
<feature type="transmembrane region" description="Helical" evidence="7">
    <location>
        <begin position="131"/>
        <end position="154"/>
    </location>
</feature>
<feature type="transmembrane region" description="Helical" evidence="7">
    <location>
        <begin position="107"/>
        <end position="124"/>
    </location>
</feature>
<dbReference type="PANTHER" id="PTHR30509">
    <property type="entry name" value="P-HYDROXYBENZOIC ACID EFFLUX PUMP SUBUNIT-RELATED"/>
    <property type="match status" value="1"/>
</dbReference>
<evidence type="ECO:0000313" key="10">
    <source>
        <dbReference type="Proteomes" id="UP000070383"/>
    </source>
</evidence>
<evidence type="ECO:0000256" key="1">
    <source>
        <dbReference type="ARBA" id="ARBA00004651"/>
    </source>
</evidence>
<evidence type="ECO:0000256" key="4">
    <source>
        <dbReference type="ARBA" id="ARBA00022989"/>
    </source>
</evidence>
<sequence length="165" mass="18004">MLIKKPGARMIKTGLALFLAMLISSLRPKGLPFYSGIAAIICMQQDLSSTFIKGVNRAIGTIIGGLTGLVYLLIVDGMGLPKVVNIFFLSLIVIGLIWILASFEKHLAITIAGIVFLSVTVNHANDAAGPVLFAVSRIIDTIIGIFAAIFVNWADFEFRKRYRHR</sequence>